<keyword evidence="2" id="KW-0677">Repeat</keyword>
<dbReference type="PROSITE" id="PS50302">
    <property type="entry name" value="PUM"/>
    <property type="match status" value="1"/>
</dbReference>
<reference evidence="8" key="1">
    <citation type="submission" date="2017-02" db="UniProtKB">
        <authorList>
            <consortium name="WormBaseParasite"/>
        </authorList>
    </citation>
    <scope>IDENTIFICATION</scope>
</reference>
<evidence type="ECO:0000313" key="8">
    <source>
        <dbReference type="WBParaSite" id="ASIM_0001713701-mRNA-1"/>
    </source>
</evidence>
<dbReference type="GO" id="GO:0010608">
    <property type="term" value="P:post-transcriptional regulation of gene expression"/>
    <property type="evidence" value="ECO:0007669"/>
    <property type="project" value="TreeGrafter"/>
</dbReference>
<organism evidence="8">
    <name type="scientific">Anisakis simplex</name>
    <name type="common">Herring worm</name>
    <dbReference type="NCBI Taxonomy" id="6269"/>
    <lineage>
        <taxon>Eukaryota</taxon>
        <taxon>Metazoa</taxon>
        <taxon>Ecdysozoa</taxon>
        <taxon>Nematoda</taxon>
        <taxon>Chromadorea</taxon>
        <taxon>Rhabditida</taxon>
        <taxon>Spirurina</taxon>
        <taxon>Ascaridomorpha</taxon>
        <taxon>Ascaridoidea</taxon>
        <taxon>Anisakidae</taxon>
        <taxon>Anisakis</taxon>
        <taxon>Anisakis simplex complex</taxon>
    </lineage>
</organism>
<gene>
    <name evidence="6" type="ORF">ASIM_LOCUS16544</name>
</gene>
<dbReference type="OrthoDB" id="668540at2759"/>
<dbReference type="InterPro" id="IPR011989">
    <property type="entry name" value="ARM-like"/>
</dbReference>
<evidence type="ECO:0000256" key="3">
    <source>
        <dbReference type="ARBA" id="ARBA00022782"/>
    </source>
</evidence>
<dbReference type="InterPro" id="IPR033133">
    <property type="entry name" value="PUM-HD"/>
</dbReference>
<evidence type="ECO:0000256" key="4">
    <source>
        <dbReference type="PROSITE-ProRule" id="PRU00317"/>
    </source>
</evidence>
<evidence type="ECO:0000256" key="2">
    <source>
        <dbReference type="ARBA" id="ARBA00022737"/>
    </source>
</evidence>
<dbReference type="SMART" id="SM00025">
    <property type="entry name" value="Pumilio"/>
    <property type="match status" value="6"/>
</dbReference>
<evidence type="ECO:0000313" key="7">
    <source>
        <dbReference type="Proteomes" id="UP000267096"/>
    </source>
</evidence>
<dbReference type="AlphaFoldDB" id="A0A0M3K846"/>
<proteinExistence type="predicted"/>
<dbReference type="GO" id="GO:0005634">
    <property type="term" value="C:nucleus"/>
    <property type="evidence" value="ECO:0007669"/>
    <property type="project" value="TreeGrafter"/>
</dbReference>
<keyword evidence="7" id="KW-1185">Reference proteome</keyword>
<dbReference type="GO" id="GO:0030154">
    <property type="term" value="P:cell differentiation"/>
    <property type="evidence" value="ECO:0007669"/>
    <property type="project" value="UniProtKB-KW"/>
</dbReference>
<keyword evidence="1" id="KW-0217">Developmental protein</keyword>
<dbReference type="Proteomes" id="UP000267096">
    <property type="component" value="Unassembled WGS sequence"/>
</dbReference>
<feature type="domain" description="PUM-HD" evidence="5">
    <location>
        <begin position="55"/>
        <end position="436"/>
    </location>
</feature>
<dbReference type="SUPFAM" id="SSF48371">
    <property type="entry name" value="ARM repeat"/>
    <property type="match status" value="1"/>
</dbReference>
<name>A0A0M3K846_ANISI</name>
<dbReference type="WBParaSite" id="ASIM_0001713701-mRNA-1">
    <property type="protein sequence ID" value="ASIM_0001713701-mRNA-1"/>
    <property type="gene ID" value="ASIM_0001713701"/>
</dbReference>
<dbReference type="EMBL" id="UYRR01033188">
    <property type="protein sequence ID" value="VDK58101.1"/>
    <property type="molecule type" value="Genomic_DNA"/>
</dbReference>
<evidence type="ECO:0000256" key="1">
    <source>
        <dbReference type="ARBA" id="ARBA00022473"/>
    </source>
</evidence>
<dbReference type="PANTHER" id="PTHR12537">
    <property type="entry name" value="RNA BINDING PROTEIN PUMILIO-RELATED"/>
    <property type="match status" value="1"/>
</dbReference>
<dbReference type="Pfam" id="PF00806">
    <property type="entry name" value="PUF"/>
    <property type="match status" value="6"/>
</dbReference>
<dbReference type="PROSITE" id="PS50303">
    <property type="entry name" value="PUM_HD"/>
    <property type="match status" value="1"/>
</dbReference>
<dbReference type="InterPro" id="IPR001313">
    <property type="entry name" value="Pumilio_RNA-bd_rpt"/>
</dbReference>
<feature type="repeat" description="Pumilio" evidence="4">
    <location>
        <begin position="319"/>
        <end position="354"/>
    </location>
</feature>
<evidence type="ECO:0000313" key="6">
    <source>
        <dbReference type="EMBL" id="VDK58101.1"/>
    </source>
</evidence>
<protein>
    <submittedName>
        <fullName evidence="8">PUM-HD domain-containing protein</fullName>
    </submittedName>
</protein>
<dbReference type="PANTHER" id="PTHR12537:SF112">
    <property type="entry name" value="FEM-3 MRNA-BINDING FACTOR 1-RELATED"/>
    <property type="match status" value="1"/>
</dbReference>
<dbReference type="GO" id="GO:0005737">
    <property type="term" value="C:cytoplasm"/>
    <property type="evidence" value="ECO:0007669"/>
    <property type="project" value="TreeGrafter"/>
</dbReference>
<accession>A0A0M3K846</accession>
<reference evidence="6 7" key="2">
    <citation type="submission" date="2018-11" db="EMBL/GenBank/DDBJ databases">
        <authorList>
            <consortium name="Pathogen Informatics"/>
        </authorList>
    </citation>
    <scope>NUCLEOTIDE SEQUENCE [LARGE SCALE GENOMIC DNA]</scope>
</reference>
<evidence type="ECO:0000259" key="5">
    <source>
        <dbReference type="PROSITE" id="PS50303"/>
    </source>
</evidence>
<dbReference type="InterPro" id="IPR016024">
    <property type="entry name" value="ARM-type_fold"/>
</dbReference>
<dbReference type="GO" id="GO:0003730">
    <property type="term" value="F:mRNA 3'-UTR binding"/>
    <property type="evidence" value="ECO:0007669"/>
    <property type="project" value="TreeGrafter"/>
</dbReference>
<sequence>MVKGNQLQIIPTNTTFVNGGNNTLTENTENAQSIQLPVSIACLASETPVLHYQPLVGSAIKDETELSEVIGDLVISEAGFRSMNSPVWFDYSSSVSIYSYIADLLQRGNDRLRRCLYEGIFSSQIFKVACNHFLGNQVILLMVSRSRTSLEQQYIVTALSGQMVELSCARYATRIVQEVLQKFDMPTCGGLISELKQNAHMLITHNYGSHVFEVIFGRMRPLNYGFIIDEITETNAITGNVVCDKHGCRILEISIQVLVSEVRQWDSSVAAEFLKKLIDCIVDICDVDVVANEYGNFVVQRIIAIQYLSEFADRIIKNAISGNVLVLSQKKHGSHVIQTALRYATPKSLYLMMCEIFDGYDIDRSGKDALDVLMLDVYGNYVVQTMLGVAIDVKDGKRDGLVEWFERLAGRLLRARSTIINYSSGKKLIGTLNEILLASVNENSPELQMLATVNNNNPRMLRNV</sequence>
<dbReference type="Gene3D" id="1.25.10.10">
    <property type="entry name" value="Leucine-rich Repeat Variant"/>
    <property type="match status" value="1"/>
</dbReference>
<keyword evidence="3" id="KW-0221">Differentiation</keyword>